<dbReference type="AlphaFoldDB" id="A0A4C1UKS8"/>
<dbReference type="OrthoDB" id="6625421at2759"/>
<reference evidence="1 2" key="1">
    <citation type="journal article" date="2019" name="Commun. Biol.">
        <title>The bagworm genome reveals a unique fibroin gene that provides high tensile strength.</title>
        <authorList>
            <person name="Kono N."/>
            <person name="Nakamura H."/>
            <person name="Ohtoshi R."/>
            <person name="Tomita M."/>
            <person name="Numata K."/>
            <person name="Arakawa K."/>
        </authorList>
    </citation>
    <scope>NUCLEOTIDE SEQUENCE [LARGE SCALE GENOMIC DNA]</scope>
</reference>
<evidence type="ECO:0000313" key="1">
    <source>
        <dbReference type="EMBL" id="GBP26687.1"/>
    </source>
</evidence>
<evidence type="ECO:0000313" key="2">
    <source>
        <dbReference type="Proteomes" id="UP000299102"/>
    </source>
</evidence>
<keyword evidence="2" id="KW-1185">Reference proteome</keyword>
<dbReference type="Proteomes" id="UP000299102">
    <property type="component" value="Unassembled WGS sequence"/>
</dbReference>
<gene>
    <name evidence="1" type="ORF">EVAR_23458_1</name>
</gene>
<protein>
    <submittedName>
        <fullName evidence="1">Uncharacterized protein</fullName>
    </submittedName>
</protein>
<sequence>MCGVSRKDRCRNSDVRERRDLKEEVVTRVKRGMSRRFGHLDRMSESGLTKQIYRANVCDGKVGKGRPRKFCVDHIDSTLKKGQIFSTQNRRAYMKRLIDVSEAREICKDRAM</sequence>
<dbReference type="EMBL" id="BGZK01000183">
    <property type="protein sequence ID" value="GBP26687.1"/>
    <property type="molecule type" value="Genomic_DNA"/>
</dbReference>
<comment type="caution">
    <text evidence="1">The sequence shown here is derived from an EMBL/GenBank/DDBJ whole genome shotgun (WGS) entry which is preliminary data.</text>
</comment>
<name>A0A4C1UKS8_EUMVA</name>
<accession>A0A4C1UKS8</accession>
<proteinExistence type="predicted"/>
<organism evidence="1 2">
    <name type="scientific">Eumeta variegata</name>
    <name type="common">Bagworm moth</name>
    <name type="synonym">Eumeta japonica</name>
    <dbReference type="NCBI Taxonomy" id="151549"/>
    <lineage>
        <taxon>Eukaryota</taxon>
        <taxon>Metazoa</taxon>
        <taxon>Ecdysozoa</taxon>
        <taxon>Arthropoda</taxon>
        <taxon>Hexapoda</taxon>
        <taxon>Insecta</taxon>
        <taxon>Pterygota</taxon>
        <taxon>Neoptera</taxon>
        <taxon>Endopterygota</taxon>
        <taxon>Lepidoptera</taxon>
        <taxon>Glossata</taxon>
        <taxon>Ditrysia</taxon>
        <taxon>Tineoidea</taxon>
        <taxon>Psychidae</taxon>
        <taxon>Oiketicinae</taxon>
        <taxon>Eumeta</taxon>
    </lineage>
</organism>